<dbReference type="PANTHER" id="PTHR10491:SF4">
    <property type="entry name" value="METHIONINE ADENOSYLTRANSFERASE 2 SUBUNIT BETA"/>
    <property type="match status" value="1"/>
</dbReference>
<accession>A0A381R4V6</accession>
<reference evidence="2" key="1">
    <citation type="submission" date="2018-05" db="EMBL/GenBank/DDBJ databases">
        <authorList>
            <person name="Lanie J.A."/>
            <person name="Ng W.-L."/>
            <person name="Kazmierczak K.M."/>
            <person name="Andrzejewski T.M."/>
            <person name="Davidsen T.M."/>
            <person name="Wayne K.J."/>
            <person name="Tettelin H."/>
            <person name="Glass J.I."/>
            <person name="Rusch D."/>
            <person name="Podicherti R."/>
            <person name="Tsui H.-C.T."/>
            <person name="Winkler M.E."/>
        </authorList>
    </citation>
    <scope>NUCLEOTIDE SEQUENCE</scope>
</reference>
<dbReference type="SUPFAM" id="SSF51735">
    <property type="entry name" value="NAD(P)-binding Rossmann-fold domains"/>
    <property type="match status" value="1"/>
</dbReference>
<dbReference type="CDD" id="cd05254">
    <property type="entry name" value="dTDP_HR_like_SDR_e"/>
    <property type="match status" value="1"/>
</dbReference>
<evidence type="ECO:0000313" key="2">
    <source>
        <dbReference type="EMBL" id="SUZ86550.1"/>
    </source>
</evidence>
<proteinExistence type="predicted"/>
<organism evidence="2">
    <name type="scientific">marine metagenome</name>
    <dbReference type="NCBI Taxonomy" id="408172"/>
    <lineage>
        <taxon>unclassified sequences</taxon>
        <taxon>metagenomes</taxon>
        <taxon>ecological metagenomes</taxon>
    </lineage>
</organism>
<dbReference type="EMBL" id="UINC01001687">
    <property type="protein sequence ID" value="SUZ86550.1"/>
    <property type="molecule type" value="Genomic_DNA"/>
</dbReference>
<name>A0A381R4V6_9ZZZZ</name>
<dbReference type="AlphaFoldDB" id="A0A381R4V6"/>
<dbReference type="InterPro" id="IPR029903">
    <property type="entry name" value="RmlD-like-bd"/>
</dbReference>
<evidence type="ECO:0000259" key="1">
    <source>
        <dbReference type="Pfam" id="PF04321"/>
    </source>
</evidence>
<dbReference type="PANTHER" id="PTHR10491">
    <property type="entry name" value="DTDP-4-DEHYDRORHAMNOSE REDUCTASE"/>
    <property type="match status" value="1"/>
</dbReference>
<feature type="domain" description="RmlD-like substrate binding" evidence="1">
    <location>
        <begin position="11"/>
        <end position="290"/>
    </location>
</feature>
<dbReference type="InterPro" id="IPR036291">
    <property type="entry name" value="NAD(P)-bd_dom_sf"/>
</dbReference>
<sequence length="304" mass="33822">VRDSLQASDSILVIGASGQLGLALCQEFGSTYNVVAASRSRVDRGQHHVDLADEPGLIRLLDDVQANTILIAAAMCHVDRCELEPKVCHSVNVTGTEIIAKHASRNGALVVFFSTDHVFNGTQECYSEGDEMAPLNVYANSKSKAELALRRYVPDRHLILRTSWVYGPDRQRRNFILRMVDQMGQQQTWPVPADQWGSPTYTDDLAKATRMLIKHGHTGTFHATGPEFVSRVDLARRVCVKFGLDSSRLEPRLTETLGQAARRPLMVRLNCQKLHEAGGNRFRDIDAGLTTLSTWRQETPGCQQ</sequence>
<dbReference type="Pfam" id="PF04321">
    <property type="entry name" value="RmlD_sub_bind"/>
    <property type="match status" value="1"/>
</dbReference>
<feature type="non-terminal residue" evidence="2">
    <location>
        <position position="1"/>
    </location>
</feature>
<gene>
    <name evidence="2" type="ORF">METZ01_LOCUS39404</name>
</gene>
<dbReference type="Gene3D" id="3.40.50.720">
    <property type="entry name" value="NAD(P)-binding Rossmann-like Domain"/>
    <property type="match status" value="1"/>
</dbReference>
<dbReference type="InterPro" id="IPR005913">
    <property type="entry name" value="dTDP_dehydrorham_reduct"/>
</dbReference>
<protein>
    <recommendedName>
        <fullName evidence="1">RmlD-like substrate binding domain-containing protein</fullName>
    </recommendedName>
</protein>